<dbReference type="SUPFAM" id="SSF55120">
    <property type="entry name" value="Pseudouridine synthase"/>
    <property type="match status" value="1"/>
</dbReference>
<protein>
    <recommendedName>
        <fullName evidence="1">Pseudouridine synthase RsuA/RluA-like domain-containing protein</fullName>
    </recommendedName>
</protein>
<feature type="domain" description="Pseudouridine synthase RsuA/RluA-like" evidence="1">
    <location>
        <begin position="23"/>
        <end position="73"/>
    </location>
</feature>
<dbReference type="EMBL" id="OY731406">
    <property type="protein sequence ID" value="CAJ1975092.1"/>
    <property type="molecule type" value="Genomic_DNA"/>
</dbReference>
<dbReference type="GO" id="GO:0000455">
    <property type="term" value="P:enzyme-directed rRNA pseudouridine synthesis"/>
    <property type="evidence" value="ECO:0007669"/>
    <property type="project" value="TreeGrafter"/>
</dbReference>
<dbReference type="InterPro" id="IPR020103">
    <property type="entry name" value="PsdUridine_synth_cat_dom_sf"/>
</dbReference>
<proteinExistence type="predicted"/>
<organism evidence="2 3">
    <name type="scientific">Sphenostylis stenocarpa</name>
    <dbReference type="NCBI Taxonomy" id="92480"/>
    <lineage>
        <taxon>Eukaryota</taxon>
        <taxon>Viridiplantae</taxon>
        <taxon>Streptophyta</taxon>
        <taxon>Embryophyta</taxon>
        <taxon>Tracheophyta</taxon>
        <taxon>Spermatophyta</taxon>
        <taxon>Magnoliopsida</taxon>
        <taxon>eudicotyledons</taxon>
        <taxon>Gunneridae</taxon>
        <taxon>Pentapetalae</taxon>
        <taxon>rosids</taxon>
        <taxon>fabids</taxon>
        <taxon>Fabales</taxon>
        <taxon>Fabaceae</taxon>
        <taxon>Papilionoideae</taxon>
        <taxon>50 kb inversion clade</taxon>
        <taxon>NPAAA clade</taxon>
        <taxon>indigoferoid/millettioid clade</taxon>
        <taxon>Phaseoleae</taxon>
        <taxon>Sphenostylis</taxon>
    </lineage>
</organism>
<sequence length="179" mass="19724">VTDSIPDNRLSITVDANIDYNAREGRSTAEVRDSAKGKVASTKFTRISTNGTQSIVLCEPITGRTHQIRVHLQYSGHPIANDMLYISDQTVDRSVKGLSADGSARISDVSLTSKFDELLNECEENSNGDFSIDPMCTNCPNLAPIGYDGDEEGLWLHCIRYSGPGWTYECPYPDWAKLS</sequence>
<dbReference type="PANTHER" id="PTHR21600:SF40">
    <property type="entry name" value="PSEUDOURIDYLATE SYNTHASE RPUSD2"/>
    <property type="match status" value="1"/>
</dbReference>
<evidence type="ECO:0000313" key="2">
    <source>
        <dbReference type="EMBL" id="CAJ1975092.1"/>
    </source>
</evidence>
<dbReference type="Gene3D" id="3.30.2350.10">
    <property type="entry name" value="Pseudouridine synthase"/>
    <property type="match status" value="1"/>
</dbReference>
<dbReference type="PANTHER" id="PTHR21600">
    <property type="entry name" value="MITOCHONDRIAL RNA PSEUDOURIDINE SYNTHASE"/>
    <property type="match status" value="1"/>
</dbReference>
<dbReference type="Proteomes" id="UP001189624">
    <property type="component" value="Chromosome 9"/>
</dbReference>
<keyword evidence="3" id="KW-1185">Reference proteome</keyword>
<dbReference type="Gramene" id="rna-AYBTSS11_LOCUS27188">
    <property type="protein sequence ID" value="CAJ1975092.1"/>
    <property type="gene ID" value="gene-AYBTSS11_LOCUS27188"/>
</dbReference>
<dbReference type="Pfam" id="PF00849">
    <property type="entry name" value="PseudoU_synth_2"/>
    <property type="match status" value="1"/>
</dbReference>
<name>A0AA86TQ71_9FABA</name>
<evidence type="ECO:0000259" key="1">
    <source>
        <dbReference type="Pfam" id="PF00849"/>
    </source>
</evidence>
<feature type="non-terminal residue" evidence="2">
    <location>
        <position position="1"/>
    </location>
</feature>
<dbReference type="InterPro" id="IPR050188">
    <property type="entry name" value="RluA_PseudoU_synthase"/>
</dbReference>
<dbReference type="InterPro" id="IPR006145">
    <property type="entry name" value="PsdUridine_synth_RsuA/RluA"/>
</dbReference>
<gene>
    <name evidence="2" type="ORF">AYBTSS11_LOCUS27188</name>
</gene>
<dbReference type="GO" id="GO:0003723">
    <property type="term" value="F:RNA binding"/>
    <property type="evidence" value="ECO:0007669"/>
    <property type="project" value="InterPro"/>
</dbReference>
<reference evidence="2" key="1">
    <citation type="submission" date="2023-10" db="EMBL/GenBank/DDBJ databases">
        <authorList>
            <person name="Domelevo Entfellner J.-B."/>
        </authorList>
    </citation>
    <scope>NUCLEOTIDE SEQUENCE</scope>
</reference>
<evidence type="ECO:0000313" key="3">
    <source>
        <dbReference type="Proteomes" id="UP001189624"/>
    </source>
</evidence>
<accession>A0AA86TQ71</accession>
<dbReference type="AlphaFoldDB" id="A0AA86TQ71"/>
<dbReference type="GO" id="GO:0009982">
    <property type="term" value="F:pseudouridine synthase activity"/>
    <property type="evidence" value="ECO:0007669"/>
    <property type="project" value="InterPro"/>
</dbReference>